<feature type="transmembrane region" description="Helical" evidence="1">
    <location>
        <begin position="21"/>
        <end position="42"/>
    </location>
</feature>
<keyword evidence="3" id="KW-1185">Reference proteome</keyword>
<dbReference type="InterPro" id="IPR012902">
    <property type="entry name" value="N_methyl_site"/>
</dbReference>
<keyword evidence="1" id="KW-0472">Membrane</keyword>
<proteinExistence type="predicted"/>
<evidence type="ECO:0000313" key="2">
    <source>
        <dbReference type="EMBL" id="NVZ08366.1"/>
    </source>
</evidence>
<protein>
    <submittedName>
        <fullName evidence="2">Prepilin-type N-terminal cleavage/methylation domain-containing protein</fullName>
    </submittedName>
</protein>
<dbReference type="InterPro" id="IPR045584">
    <property type="entry name" value="Pilin-like"/>
</dbReference>
<dbReference type="AlphaFoldDB" id="A0A850R7K7"/>
<keyword evidence="1" id="KW-0812">Transmembrane</keyword>
<dbReference type="Pfam" id="PF16732">
    <property type="entry name" value="ComP_DUS"/>
    <property type="match status" value="1"/>
</dbReference>
<dbReference type="EMBL" id="JABZEO010000002">
    <property type="protein sequence ID" value="NVZ08366.1"/>
    <property type="molecule type" value="Genomic_DNA"/>
</dbReference>
<dbReference type="Pfam" id="PF07963">
    <property type="entry name" value="N_methyl"/>
    <property type="match status" value="1"/>
</dbReference>
<dbReference type="NCBIfam" id="TIGR02532">
    <property type="entry name" value="IV_pilin_GFxxxE"/>
    <property type="match status" value="1"/>
</dbReference>
<name>A0A850R7K7_9GAMM</name>
<dbReference type="RefSeq" id="WP_176975146.1">
    <property type="nucleotide sequence ID" value="NZ_JABZEO010000002.1"/>
</dbReference>
<dbReference type="SUPFAM" id="SSF54523">
    <property type="entry name" value="Pili subunits"/>
    <property type="match status" value="1"/>
</dbReference>
<dbReference type="Gene3D" id="3.30.700.10">
    <property type="entry name" value="Glycoprotein, Type 4 Pilin"/>
    <property type="match status" value="1"/>
</dbReference>
<accession>A0A850R7K7</accession>
<keyword evidence="1" id="KW-1133">Transmembrane helix</keyword>
<dbReference type="InterPro" id="IPR031982">
    <property type="entry name" value="PilE-like"/>
</dbReference>
<sequence length="154" mass="16754">MKTKRQIHSPRCRRQRQGFTLMELLAVLSIVAILAALSVPSYQQHVRQARRADGQTALLRVAIAQERFRASCLRYADRVDGTPGCTPGAESLGLGLSTHSPDGHYRIDLPSADAGGFLARAEPIGHQVGDRARGVACNPLTIDQDGRREPGACW</sequence>
<dbReference type="Proteomes" id="UP000592294">
    <property type="component" value="Unassembled WGS sequence"/>
</dbReference>
<comment type="caution">
    <text evidence="2">The sequence shown here is derived from an EMBL/GenBank/DDBJ whole genome shotgun (WGS) entry which is preliminary data.</text>
</comment>
<evidence type="ECO:0000313" key="3">
    <source>
        <dbReference type="Proteomes" id="UP000592294"/>
    </source>
</evidence>
<gene>
    <name evidence="2" type="ORF">HW932_03735</name>
</gene>
<organism evidence="2 3">
    <name type="scientific">Allochromatium humboldtianum</name>
    <dbReference type="NCBI Taxonomy" id="504901"/>
    <lineage>
        <taxon>Bacteria</taxon>
        <taxon>Pseudomonadati</taxon>
        <taxon>Pseudomonadota</taxon>
        <taxon>Gammaproteobacteria</taxon>
        <taxon>Chromatiales</taxon>
        <taxon>Chromatiaceae</taxon>
        <taxon>Allochromatium</taxon>
    </lineage>
</organism>
<dbReference type="GO" id="GO:0043683">
    <property type="term" value="P:type IV pilus assembly"/>
    <property type="evidence" value="ECO:0007669"/>
    <property type="project" value="InterPro"/>
</dbReference>
<reference evidence="2 3" key="1">
    <citation type="submission" date="2020-06" db="EMBL/GenBank/DDBJ databases">
        <title>Whole-genome sequence of Allochromatium humboldtianum DSM 21881, type strain.</title>
        <authorList>
            <person name="Kyndt J.A."/>
            <person name="Meyer T.E."/>
        </authorList>
    </citation>
    <scope>NUCLEOTIDE SEQUENCE [LARGE SCALE GENOMIC DNA]</scope>
    <source>
        <strain evidence="2 3">DSM 21881</strain>
    </source>
</reference>
<evidence type="ECO:0000256" key="1">
    <source>
        <dbReference type="SAM" id="Phobius"/>
    </source>
</evidence>